<dbReference type="RefSeq" id="WP_110066553.1">
    <property type="nucleotide sequence ID" value="NZ_QGTW01000012.1"/>
</dbReference>
<proteinExistence type="predicted"/>
<name>A0A2V2ZRA0_9BACI</name>
<comment type="caution">
    <text evidence="1">The sequence shown here is derived from an EMBL/GenBank/DDBJ whole genome shotgun (WGS) entry which is preliminary data.</text>
</comment>
<accession>A0A2V2ZRA0</accession>
<evidence type="ECO:0008006" key="3">
    <source>
        <dbReference type="Google" id="ProtNLM"/>
    </source>
</evidence>
<organism evidence="1 2">
    <name type="scientific">Cytobacillus oceanisediminis</name>
    <dbReference type="NCBI Taxonomy" id="665099"/>
    <lineage>
        <taxon>Bacteria</taxon>
        <taxon>Bacillati</taxon>
        <taxon>Bacillota</taxon>
        <taxon>Bacilli</taxon>
        <taxon>Bacillales</taxon>
        <taxon>Bacillaceae</taxon>
        <taxon>Cytobacillus</taxon>
    </lineage>
</organism>
<dbReference type="OrthoDB" id="2436979at2"/>
<dbReference type="AlphaFoldDB" id="A0A2V2ZRA0"/>
<dbReference type="EMBL" id="QGTW01000012">
    <property type="protein sequence ID" value="PWW25858.1"/>
    <property type="molecule type" value="Genomic_DNA"/>
</dbReference>
<gene>
    <name evidence="1" type="ORF">DFO73_112151</name>
</gene>
<protein>
    <recommendedName>
        <fullName evidence="3">Branched-chain amino acid aminotransferase</fullName>
    </recommendedName>
</protein>
<dbReference type="Proteomes" id="UP000247150">
    <property type="component" value="Unassembled WGS sequence"/>
</dbReference>
<reference evidence="1 2" key="1">
    <citation type="submission" date="2018-05" db="EMBL/GenBank/DDBJ databases">
        <title>Freshwater and sediment microbial communities from various areas in North America, analyzing microbe dynamics in response to fracking.</title>
        <authorList>
            <person name="Lamendella R."/>
        </authorList>
    </citation>
    <scope>NUCLEOTIDE SEQUENCE [LARGE SCALE GENOMIC DNA]</scope>
    <source>
        <strain evidence="1 2">15_TX</strain>
    </source>
</reference>
<evidence type="ECO:0000313" key="2">
    <source>
        <dbReference type="Proteomes" id="UP000247150"/>
    </source>
</evidence>
<evidence type="ECO:0000313" key="1">
    <source>
        <dbReference type="EMBL" id="PWW25858.1"/>
    </source>
</evidence>
<sequence length="196" mass="23311">MLKERIEKYLKEQGNNIYIEEKEYAEKHQLMSEGDAFEVKDPDTRFTEAYIERGDKETEEVLGRETADFLNKSIEYFKRHINEFMYLESQWFEIIGVDAISFEVDDLFRTYDVMLGLKLPKKKEAAIRSYMERTLQGDSPTFDLMFNQQDGLWDLNFALDNIQGFREDLTIGNAYLLIYRYLFHLVETVEAEIKSM</sequence>